<dbReference type="Pfam" id="PF08818">
    <property type="entry name" value="DUF1801"/>
    <property type="match status" value="1"/>
</dbReference>
<organism evidence="2 3">
    <name type="scientific">Microcella pacifica</name>
    <dbReference type="NCBI Taxonomy" id="2591847"/>
    <lineage>
        <taxon>Bacteria</taxon>
        <taxon>Bacillati</taxon>
        <taxon>Actinomycetota</taxon>
        <taxon>Actinomycetes</taxon>
        <taxon>Micrococcales</taxon>
        <taxon>Microbacteriaceae</taxon>
        <taxon>Microcella</taxon>
    </lineage>
</organism>
<gene>
    <name evidence="2" type="ORF">FK219_010275</name>
</gene>
<sequence length="136" mass="15126">MASSNSAAMTDLVRALDDDTREQVQLLRDTIGSLDVDLTEHIKWNAPSYMLDGEDRITMNLRNKQGLVKLVLHMGATRPEDRKGAPVLLADEGIVEWASDIRGFVTFADLADVRAKEAGLRRVLSSWLAIDHRAPE</sequence>
<dbReference type="OrthoDB" id="9811812at2"/>
<dbReference type="Proteomes" id="UP000818266">
    <property type="component" value="Unassembled WGS sequence"/>
</dbReference>
<evidence type="ECO:0000313" key="3">
    <source>
        <dbReference type="Proteomes" id="UP000818266"/>
    </source>
</evidence>
<comment type="caution">
    <text evidence="2">The sequence shown here is derived from an EMBL/GenBank/DDBJ whole genome shotgun (WGS) entry which is preliminary data.</text>
</comment>
<dbReference type="AlphaFoldDB" id="A0A9E5MJ14"/>
<protein>
    <submittedName>
        <fullName evidence="2">DUF1801 domain-containing protein</fullName>
    </submittedName>
</protein>
<feature type="domain" description="YdhG-like" evidence="1">
    <location>
        <begin position="21"/>
        <end position="80"/>
    </location>
</feature>
<reference evidence="2 3" key="1">
    <citation type="submission" date="2020-03" db="EMBL/GenBank/DDBJ databases">
        <title>Chryseoglobus sp. isolated from a deep-sea seamount.</title>
        <authorList>
            <person name="Zhang D.-C."/>
        </authorList>
    </citation>
    <scope>NUCLEOTIDE SEQUENCE [LARGE SCALE GENOMIC DNA]</scope>
    <source>
        <strain evidence="2 3">KN1116</strain>
    </source>
</reference>
<evidence type="ECO:0000313" key="2">
    <source>
        <dbReference type="EMBL" id="NHF63618.1"/>
    </source>
</evidence>
<evidence type="ECO:0000259" key="1">
    <source>
        <dbReference type="Pfam" id="PF08818"/>
    </source>
</evidence>
<proteinExistence type="predicted"/>
<accession>A0A9E5MJ14</accession>
<dbReference type="InterPro" id="IPR014922">
    <property type="entry name" value="YdhG-like"/>
</dbReference>
<keyword evidence="3" id="KW-1185">Reference proteome</keyword>
<dbReference type="RefSeq" id="WP_152583946.1">
    <property type="nucleotide sequence ID" value="NZ_VIKT02000017.1"/>
</dbReference>
<name>A0A9E5MJ14_9MICO</name>
<dbReference type="EMBL" id="VIKT02000017">
    <property type="protein sequence ID" value="NHF63618.1"/>
    <property type="molecule type" value="Genomic_DNA"/>
</dbReference>
<dbReference type="SUPFAM" id="SSF159888">
    <property type="entry name" value="YdhG-like"/>
    <property type="match status" value="1"/>
</dbReference>